<organism evidence="3 4">
    <name type="scientific">Mytilus coruscus</name>
    <name type="common">Sea mussel</name>
    <dbReference type="NCBI Taxonomy" id="42192"/>
    <lineage>
        <taxon>Eukaryota</taxon>
        <taxon>Metazoa</taxon>
        <taxon>Spiralia</taxon>
        <taxon>Lophotrochozoa</taxon>
        <taxon>Mollusca</taxon>
        <taxon>Bivalvia</taxon>
        <taxon>Autobranchia</taxon>
        <taxon>Pteriomorphia</taxon>
        <taxon>Mytilida</taxon>
        <taxon>Mytiloidea</taxon>
        <taxon>Mytilidae</taxon>
        <taxon>Mytilinae</taxon>
        <taxon>Mytilus</taxon>
    </lineage>
</organism>
<feature type="domain" description="B box-type" evidence="2">
    <location>
        <begin position="64"/>
        <end position="106"/>
    </location>
</feature>
<accession>A0A6J8CVA6</accession>
<dbReference type="SUPFAM" id="SSF57845">
    <property type="entry name" value="B-box zinc-binding domain"/>
    <property type="match status" value="1"/>
</dbReference>
<reference evidence="3 4" key="1">
    <citation type="submission" date="2020-06" db="EMBL/GenBank/DDBJ databases">
        <authorList>
            <person name="Li R."/>
            <person name="Bekaert M."/>
        </authorList>
    </citation>
    <scope>NUCLEOTIDE SEQUENCE [LARGE SCALE GENOMIC DNA]</scope>
    <source>
        <strain evidence="4">wild</strain>
    </source>
</reference>
<protein>
    <recommendedName>
        <fullName evidence="2">B box-type domain-containing protein</fullName>
    </recommendedName>
</protein>
<dbReference type="InterPro" id="IPR047153">
    <property type="entry name" value="TRIM45/56/19-like"/>
</dbReference>
<keyword evidence="1" id="KW-0479">Metal-binding</keyword>
<dbReference type="GO" id="GO:0008270">
    <property type="term" value="F:zinc ion binding"/>
    <property type="evidence" value="ECO:0007669"/>
    <property type="project" value="UniProtKB-KW"/>
</dbReference>
<keyword evidence="1" id="KW-0863">Zinc-finger</keyword>
<feature type="domain" description="B box-type" evidence="2">
    <location>
        <begin position="2"/>
        <end position="52"/>
    </location>
</feature>
<dbReference type="Proteomes" id="UP000507470">
    <property type="component" value="Unassembled WGS sequence"/>
</dbReference>
<dbReference type="OrthoDB" id="6121672at2759"/>
<dbReference type="Gene3D" id="2.120.10.30">
    <property type="entry name" value="TolB, C-terminal domain"/>
    <property type="match status" value="1"/>
</dbReference>
<dbReference type="InterPro" id="IPR000315">
    <property type="entry name" value="Znf_B-box"/>
</dbReference>
<evidence type="ECO:0000259" key="2">
    <source>
        <dbReference type="PROSITE" id="PS50119"/>
    </source>
</evidence>
<name>A0A6J8CVA6_MYTCO</name>
<dbReference type="GO" id="GO:0061630">
    <property type="term" value="F:ubiquitin protein ligase activity"/>
    <property type="evidence" value="ECO:0007669"/>
    <property type="project" value="TreeGrafter"/>
</dbReference>
<evidence type="ECO:0000256" key="1">
    <source>
        <dbReference type="PROSITE-ProRule" id="PRU00024"/>
    </source>
</evidence>
<evidence type="ECO:0000313" key="3">
    <source>
        <dbReference type="EMBL" id="CAC5399347.1"/>
    </source>
</evidence>
<dbReference type="SUPFAM" id="SSF75011">
    <property type="entry name" value="3-carboxy-cis,cis-mucoante lactonizing enzyme"/>
    <property type="match status" value="1"/>
</dbReference>
<sequence>MSSISFCAPCARIDNSSTSIKFCMDCEETLCCDCVRAHKTIKILMAHHLIDLEEVSAMPVEVMSSQKHCATHSDFILDFFCTYHDSLCCQSCIAIEHRGCDKVLPLKKASRDIKLSALSSDITDGLNQIFFTTEEVLKNRSSIIQKVENESASIVKSISKTKVSIMNKLEKMEESTLSKLSVLQGTLVFHLKSDCTKAEHTNKLIHEYRNQIEFLLKNGSNNQIFVLLQELKMVLSDENQKIKGIIEKLQEPSLLYKETPMLVSNQDFGSIEITSQPCSIEYKETKHHEAMLLFDTRKTPRSFSLHHEIQVFNNTEVHESGISGIVFIDQNKIAVCSNESSMLYIYDIMGKCLKEIQLDDQCQPWGIAYNSTTQTIAVNLMTYKLQFIQNFKPGPAVDVPEGAAYDVSWVNDKVYVGGQGKMYILDSGMQEIQSYNVGTDNLFFIHLRDDKIYLSEYSKDNLYCIKEDGTNIFTFTSEDLDGPDGITSDGIGNVYVVGRSSNNILRLSSDGTSSEVVLKEEDGLNEPIAICFSKNYKKLLVSNNKGTSILVFDCVY</sequence>
<dbReference type="InterPro" id="IPR011042">
    <property type="entry name" value="6-blade_b-propeller_TolB-like"/>
</dbReference>
<dbReference type="PROSITE" id="PS50119">
    <property type="entry name" value="ZF_BBOX"/>
    <property type="match status" value="2"/>
</dbReference>
<keyword evidence="4" id="KW-1185">Reference proteome</keyword>
<evidence type="ECO:0000313" key="4">
    <source>
        <dbReference type="Proteomes" id="UP000507470"/>
    </source>
</evidence>
<dbReference type="PANTHER" id="PTHR25462:SF305">
    <property type="entry name" value="RING-TYPE DOMAIN-CONTAINING PROTEIN"/>
    <property type="match status" value="1"/>
</dbReference>
<dbReference type="GO" id="GO:0005654">
    <property type="term" value="C:nucleoplasm"/>
    <property type="evidence" value="ECO:0007669"/>
    <property type="project" value="TreeGrafter"/>
</dbReference>
<proteinExistence type="predicted"/>
<dbReference type="EMBL" id="CACVKT020006000">
    <property type="protein sequence ID" value="CAC5399347.1"/>
    <property type="molecule type" value="Genomic_DNA"/>
</dbReference>
<dbReference type="PANTHER" id="PTHR25462">
    <property type="entry name" value="BONUS, ISOFORM C-RELATED"/>
    <property type="match status" value="1"/>
</dbReference>
<gene>
    <name evidence="3" type="ORF">MCOR_33616</name>
</gene>
<dbReference type="AlphaFoldDB" id="A0A6J8CVA6"/>
<dbReference type="Gene3D" id="3.30.160.60">
    <property type="entry name" value="Classic Zinc Finger"/>
    <property type="match status" value="1"/>
</dbReference>
<keyword evidence="1" id="KW-0862">Zinc</keyword>